<protein>
    <submittedName>
        <fullName evidence="3">Tripartite tricarboxylate transporter substrate binding protein</fullName>
    </submittedName>
</protein>
<evidence type="ECO:0000313" key="4">
    <source>
        <dbReference type="Proteomes" id="UP001161276"/>
    </source>
</evidence>
<evidence type="ECO:0000256" key="1">
    <source>
        <dbReference type="ARBA" id="ARBA00006987"/>
    </source>
</evidence>
<feature type="signal peptide" evidence="2">
    <location>
        <begin position="1"/>
        <end position="35"/>
    </location>
</feature>
<dbReference type="Gene3D" id="3.40.190.150">
    <property type="entry name" value="Bordetella uptake gene, domain 1"/>
    <property type="match status" value="1"/>
</dbReference>
<dbReference type="PANTHER" id="PTHR42928">
    <property type="entry name" value="TRICARBOXYLATE-BINDING PROTEIN"/>
    <property type="match status" value="1"/>
</dbReference>
<proteinExistence type="inferred from homology"/>
<gene>
    <name evidence="3" type="ORF">N5K24_29835</name>
</gene>
<evidence type="ECO:0000256" key="2">
    <source>
        <dbReference type="SAM" id="SignalP"/>
    </source>
</evidence>
<dbReference type="InterPro" id="IPR005064">
    <property type="entry name" value="BUG"/>
</dbReference>
<name>A0AA43B444_9BURK</name>
<dbReference type="CDD" id="cd07012">
    <property type="entry name" value="PBP2_Bug_TTT"/>
    <property type="match status" value="1"/>
</dbReference>
<comment type="similarity">
    <text evidence="1">Belongs to the UPF0065 (bug) family.</text>
</comment>
<dbReference type="Proteomes" id="UP001161276">
    <property type="component" value="Unassembled WGS sequence"/>
</dbReference>
<dbReference type="PANTHER" id="PTHR42928:SF5">
    <property type="entry name" value="BLR1237 PROTEIN"/>
    <property type="match status" value="1"/>
</dbReference>
<sequence length="334" mass="34385">MGRSTHWRTAARAGRWTSVAAAATLALSAAASAQAWPARPITLIVPFPPGGTTDIFARTIAQHMRPALGESIVVENKPGAAGNLGVAAAARAQPDGYTIVLGSVGTQTVNQFLYGNIGFNPATDLVPLGMIASTPNVMAVAAGSPWRNLDDVMKAVKKDPGKYSYASPGIGSSVHLTGAYFESLAGLQMLHVPFKGSSAAIPAVIGGQVDILMDNLPSSMAALKPGGRLRGIAVTSAERSPAAPDLPTMAEAGLPGFEVTAWSGLYAPRGTPAPVVDKLIAAMKQALKAPELQQSLAQGGATPGNLFGADLAAFEVKERDKWGTLIRSRGIKAD</sequence>
<dbReference type="InterPro" id="IPR042100">
    <property type="entry name" value="Bug_dom1"/>
</dbReference>
<dbReference type="RefSeq" id="WP_280029919.1">
    <property type="nucleotide sequence ID" value="NZ_CBDEUO010000051.1"/>
</dbReference>
<organism evidence="3 4">
    <name type="scientific">Achromobacter marplatensis</name>
    <dbReference type="NCBI Taxonomy" id="470868"/>
    <lineage>
        <taxon>Bacteria</taxon>
        <taxon>Pseudomonadati</taxon>
        <taxon>Pseudomonadota</taxon>
        <taxon>Betaproteobacteria</taxon>
        <taxon>Burkholderiales</taxon>
        <taxon>Alcaligenaceae</taxon>
        <taxon>Achromobacter</taxon>
    </lineage>
</organism>
<keyword evidence="2" id="KW-0732">Signal</keyword>
<dbReference type="Gene3D" id="3.40.190.10">
    <property type="entry name" value="Periplasmic binding protein-like II"/>
    <property type="match status" value="1"/>
</dbReference>
<accession>A0AA43B444</accession>
<dbReference type="Pfam" id="PF03401">
    <property type="entry name" value="TctC"/>
    <property type="match status" value="1"/>
</dbReference>
<dbReference type="EMBL" id="JAOCKG010000025">
    <property type="protein sequence ID" value="MDH2054635.1"/>
    <property type="molecule type" value="Genomic_DNA"/>
</dbReference>
<dbReference type="SUPFAM" id="SSF53850">
    <property type="entry name" value="Periplasmic binding protein-like II"/>
    <property type="match status" value="1"/>
</dbReference>
<dbReference type="PIRSF" id="PIRSF017082">
    <property type="entry name" value="YflP"/>
    <property type="match status" value="1"/>
</dbReference>
<comment type="caution">
    <text evidence="3">The sequence shown here is derived from an EMBL/GenBank/DDBJ whole genome shotgun (WGS) entry which is preliminary data.</text>
</comment>
<dbReference type="AlphaFoldDB" id="A0AA43B444"/>
<evidence type="ECO:0000313" key="3">
    <source>
        <dbReference type="EMBL" id="MDH2054635.1"/>
    </source>
</evidence>
<feature type="chain" id="PRO_5041457591" evidence="2">
    <location>
        <begin position="36"/>
        <end position="334"/>
    </location>
</feature>
<reference evidence="3" key="1">
    <citation type="submission" date="2022-09" db="EMBL/GenBank/DDBJ databases">
        <title>Intensive care unit water sources are persistently colonized with multi-drug resistant bacteria and are the site of extensive horizontal gene transfer of antibiotic resistance genes.</title>
        <authorList>
            <person name="Diorio-Toth L."/>
        </authorList>
    </citation>
    <scope>NUCLEOTIDE SEQUENCE</scope>
    <source>
        <strain evidence="3">GD03676</strain>
    </source>
</reference>